<keyword evidence="5" id="KW-1185">Reference proteome</keyword>
<feature type="chain" id="PRO_5043048794" evidence="1">
    <location>
        <begin position="18"/>
        <end position="214"/>
    </location>
</feature>
<evidence type="ECO:0000313" key="4">
    <source>
        <dbReference type="Proteomes" id="UP000315377"/>
    </source>
</evidence>
<name>A0AAP9DRJ2_PANTH</name>
<proteinExistence type="predicted"/>
<evidence type="ECO:0000313" key="5">
    <source>
        <dbReference type="Proteomes" id="UP001209276"/>
    </source>
</evidence>
<keyword evidence="1" id="KW-0732">Signal</keyword>
<sequence length="214" mass="24090">MNTKITSLMLFVMITFAAVTPPSLSYALAPTCTQQLENLEPPSPVTLPNPPFHQSPVPGNLLPISDVMKTGTPLAYDVIADLPQWTRPSYLPYWHSTYERWSYVPNRIHFAKHRLFTSPTNASVLYDFTHNVGIVKEMENAYHSLTALQLDKILVVIMNTDVKNMRYRNQQVVIEGKPVHSGLKIVTIDNPAPGKPIYFQLSTSAGDEIDYSIF</sequence>
<evidence type="ECO:0000313" key="2">
    <source>
        <dbReference type="EMBL" id="MCY9610970.1"/>
    </source>
</evidence>
<dbReference type="GeneID" id="76994871"/>
<dbReference type="EMBL" id="JAMDMM010000068">
    <property type="protein sequence ID" value="MCY9610970.1"/>
    <property type="molecule type" value="Genomic_DNA"/>
</dbReference>
<protein>
    <submittedName>
        <fullName evidence="3">Uncharacterized protein</fullName>
    </submittedName>
</protein>
<dbReference type="RefSeq" id="WP_087443475.1">
    <property type="nucleotide sequence ID" value="NZ_CABMNB010000036.1"/>
</dbReference>
<dbReference type="Proteomes" id="UP001209276">
    <property type="component" value="Unassembled WGS sequence"/>
</dbReference>
<accession>A0AAP9DRJ2</accession>
<evidence type="ECO:0000313" key="3">
    <source>
        <dbReference type="EMBL" id="QDM42513.1"/>
    </source>
</evidence>
<reference evidence="3 4" key="1">
    <citation type="submission" date="2019-07" db="EMBL/GenBank/DDBJ databases">
        <title>Paenibacillus thiaminolyticus NRRL B-4156.</title>
        <authorList>
            <person name="Hehnly C."/>
            <person name="Zhang L."/>
        </authorList>
    </citation>
    <scope>NUCLEOTIDE SEQUENCE [LARGE SCALE GENOMIC DNA]</scope>
    <source>
        <strain evidence="3 4">NRRL B-4156</strain>
    </source>
</reference>
<reference evidence="2 5" key="2">
    <citation type="submission" date="2022-05" db="EMBL/GenBank/DDBJ databases">
        <title>Genome Sequencing of Bee-Associated Microbes.</title>
        <authorList>
            <person name="Dunlap C."/>
        </authorList>
    </citation>
    <scope>NUCLEOTIDE SEQUENCE [LARGE SCALE GENOMIC DNA]</scope>
    <source>
        <strain evidence="2 5">NRRL B-14613</strain>
    </source>
</reference>
<organism evidence="3 4">
    <name type="scientific">Paenibacillus thiaminolyticus</name>
    <name type="common">Bacillus thiaminolyticus</name>
    <dbReference type="NCBI Taxonomy" id="49283"/>
    <lineage>
        <taxon>Bacteria</taxon>
        <taxon>Bacillati</taxon>
        <taxon>Bacillota</taxon>
        <taxon>Bacilli</taxon>
        <taxon>Bacillales</taxon>
        <taxon>Paenibacillaceae</taxon>
        <taxon>Paenibacillus</taxon>
    </lineage>
</organism>
<dbReference type="EMBL" id="CP041405">
    <property type="protein sequence ID" value="QDM42513.1"/>
    <property type="molecule type" value="Genomic_DNA"/>
</dbReference>
<evidence type="ECO:0000256" key="1">
    <source>
        <dbReference type="SAM" id="SignalP"/>
    </source>
</evidence>
<feature type="signal peptide" evidence="1">
    <location>
        <begin position="1"/>
        <end position="17"/>
    </location>
</feature>
<gene>
    <name evidence="3" type="ORF">FLT43_02600</name>
    <name evidence="2" type="ORF">M5W83_27885</name>
</gene>
<dbReference type="Proteomes" id="UP000315377">
    <property type="component" value="Chromosome"/>
</dbReference>
<dbReference type="AlphaFoldDB" id="A0AAP9DRJ2"/>